<dbReference type="Gene3D" id="3.40.605.10">
    <property type="entry name" value="Aldehyde Dehydrogenase, Chain A, domain 1"/>
    <property type="match status" value="1"/>
</dbReference>
<gene>
    <name evidence="5" type="ORF">GCM10009775_13440</name>
</gene>
<dbReference type="Pfam" id="PF00171">
    <property type="entry name" value="Aldedh"/>
    <property type="match status" value="1"/>
</dbReference>
<sequence>MTTPRFGHVIDGVPQIDDAADYFPSYDPLTGTPWAEVRRGTPQDVDAAVFAAEAAFATWRLTGPSERAELLWALSEKLHEHTEEIAQLEARDIGKVIREMRGQIVALRRYYKYYSSLAQHLDGRLIVHDDPAIVNYTRRDPYGVIAIIPAFNSPVALTSWALGPALAAGNTVVIKPPEVASASLVRFAELFHEAGFPRGVVNVVTGLGAEAGDALVAHRGVRKVFFTGGVESGRTVAARAGSELKPTVLELGGKSANIVFDSPDLDSVVNGVVSGIFAATGQTCIAGSRLLVQEDIADELVDRLAERAGRIVLGDPQLDETEMGPLSQTKILDGVEQRVAKAIDDGVEVRAGGKRPDRPGWFYEPTVLDRVTNDMEVARTELFGPVLSVIRFEEEAEAVAIANDSDFGLAAGVWTRDLGKAHRVAAALDAGTVWVNMYRAVSYRSPFGGRRDSGYGRENGLEGLAEVTQAKSVWIETSGHATSDPFAMR</sequence>
<comment type="caution">
    <text evidence="5">The sequence shown here is derived from an EMBL/GenBank/DDBJ whole genome shotgun (WGS) entry which is preliminary data.</text>
</comment>
<evidence type="ECO:0000259" key="4">
    <source>
        <dbReference type="Pfam" id="PF00171"/>
    </source>
</evidence>
<dbReference type="InterPro" id="IPR016163">
    <property type="entry name" value="Ald_DH_C"/>
</dbReference>
<dbReference type="CDD" id="cd07114">
    <property type="entry name" value="ALDH_DhaS"/>
    <property type="match status" value="1"/>
</dbReference>
<dbReference type="SUPFAM" id="SSF53720">
    <property type="entry name" value="ALDH-like"/>
    <property type="match status" value="1"/>
</dbReference>
<dbReference type="InterPro" id="IPR016162">
    <property type="entry name" value="Ald_DH_N"/>
</dbReference>
<proteinExistence type="inferred from homology"/>
<evidence type="ECO:0000256" key="2">
    <source>
        <dbReference type="PROSITE-ProRule" id="PRU10007"/>
    </source>
</evidence>
<evidence type="ECO:0000256" key="3">
    <source>
        <dbReference type="RuleBase" id="RU003345"/>
    </source>
</evidence>
<dbReference type="RefSeq" id="WP_248146601.1">
    <property type="nucleotide sequence ID" value="NZ_BAAAOF010000002.1"/>
</dbReference>
<reference evidence="6" key="1">
    <citation type="journal article" date="2019" name="Int. J. Syst. Evol. Microbiol.">
        <title>The Global Catalogue of Microorganisms (GCM) 10K type strain sequencing project: providing services to taxonomists for standard genome sequencing and annotation.</title>
        <authorList>
            <consortium name="The Broad Institute Genomics Platform"/>
            <consortium name="The Broad Institute Genome Sequencing Center for Infectious Disease"/>
            <person name="Wu L."/>
            <person name="Ma J."/>
        </authorList>
    </citation>
    <scope>NUCLEOTIDE SEQUENCE [LARGE SCALE GENOMIC DNA]</scope>
    <source>
        <strain evidence="6">JCM 14900</strain>
    </source>
</reference>
<evidence type="ECO:0000313" key="5">
    <source>
        <dbReference type="EMBL" id="GAA1922267.1"/>
    </source>
</evidence>
<organism evidence="5 6">
    <name type="scientific">Microbacterium aoyamense</name>
    <dbReference type="NCBI Taxonomy" id="344166"/>
    <lineage>
        <taxon>Bacteria</taxon>
        <taxon>Bacillati</taxon>
        <taxon>Actinomycetota</taxon>
        <taxon>Actinomycetes</taxon>
        <taxon>Micrococcales</taxon>
        <taxon>Microbacteriaceae</taxon>
        <taxon>Microbacterium</taxon>
    </lineage>
</organism>
<dbReference type="Gene3D" id="3.40.309.10">
    <property type="entry name" value="Aldehyde Dehydrogenase, Chain A, domain 2"/>
    <property type="match status" value="1"/>
</dbReference>
<evidence type="ECO:0000313" key="6">
    <source>
        <dbReference type="Proteomes" id="UP001501343"/>
    </source>
</evidence>
<dbReference type="Proteomes" id="UP001501343">
    <property type="component" value="Unassembled WGS sequence"/>
</dbReference>
<dbReference type="InterPro" id="IPR015590">
    <property type="entry name" value="Aldehyde_DH_dom"/>
</dbReference>
<dbReference type="InterPro" id="IPR016160">
    <property type="entry name" value="Ald_DH_CS_CYS"/>
</dbReference>
<name>A0ABP5AXN0_9MICO</name>
<dbReference type="PANTHER" id="PTHR11699">
    <property type="entry name" value="ALDEHYDE DEHYDROGENASE-RELATED"/>
    <property type="match status" value="1"/>
</dbReference>
<protein>
    <submittedName>
        <fullName evidence="5">Aldehyde dehydrogenase</fullName>
    </submittedName>
</protein>
<comment type="similarity">
    <text evidence="3">Belongs to the aldehyde dehydrogenase family.</text>
</comment>
<dbReference type="PROSITE" id="PS00070">
    <property type="entry name" value="ALDEHYDE_DEHYDR_CYS"/>
    <property type="match status" value="1"/>
</dbReference>
<keyword evidence="6" id="KW-1185">Reference proteome</keyword>
<dbReference type="EMBL" id="BAAAOF010000002">
    <property type="protein sequence ID" value="GAA1922267.1"/>
    <property type="molecule type" value="Genomic_DNA"/>
</dbReference>
<keyword evidence="1 3" id="KW-0560">Oxidoreductase</keyword>
<dbReference type="PROSITE" id="PS00687">
    <property type="entry name" value="ALDEHYDE_DEHYDR_GLU"/>
    <property type="match status" value="1"/>
</dbReference>
<dbReference type="InterPro" id="IPR029510">
    <property type="entry name" value="Ald_DH_CS_GLU"/>
</dbReference>
<evidence type="ECO:0000256" key="1">
    <source>
        <dbReference type="ARBA" id="ARBA00023002"/>
    </source>
</evidence>
<accession>A0ABP5AXN0</accession>
<feature type="active site" evidence="2">
    <location>
        <position position="250"/>
    </location>
</feature>
<feature type="domain" description="Aldehyde dehydrogenase" evidence="4">
    <location>
        <begin position="21"/>
        <end position="473"/>
    </location>
</feature>
<dbReference type="InterPro" id="IPR016161">
    <property type="entry name" value="Ald_DH/histidinol_DH"/>
</dbReference>